<dbReference type="Pfam" id="PF00621">
    <property type="entry name" value="RhoGEF"/>
    <property type="match status" value="1"/>
</dbReference>
<dbReference type="GO" id="GO:0015629">
    <property type="term" value="C:actin cytoskeleton"/>
    <property type="evidence" value="ECO:0007669"/>
    <property type="project" value="TreeGrafter"/>
</dbReference>
<feature type="compositionally biased region" description="Low complexity" evidence="10">
    <location>
        <begin position="857"/>
        <end position="873"/>
    </location>
</feature>
<keyword evidence="4" id="KW-0344">Guanine-nucleotide releasing factor</keyword>
<feature type="region of interest" description="Disordered" evidence="10">
    <location>
        <begin position="60"/>
        <end position="82"/>
    </location>
</feature>
<dbReference type="SMART" id="SM00325">
    <property type="entry name" value="RhoGEF"/>
    <property type="match status" value="1"/>
</dbReference>
<evidence type="ECO:0000256" key="9">
    <source>
        <dbReference type="SAM" id="Coils"/>
    </source>
</evidence>
<feature type="compositionally biased region" description="Basic and acidic residues" evidence="10">
    <location>
        <begin position="163"/>
        <end position="174"/>
    </location>
</feature>
<feature type="compositionally biased region" description="Basic and acidic residues" evidence="10">
    <location>
        <begin position="876"/>
        <end position="888"/>
    </location>
</feature>
<feature type="compositionally biased region" description="Low complexity" evidence="10">
    <location>
        <begin position="1095"/>
        <end position="1107"/>
    </location>
</feature>
<feature type="domain" description="DH" evidence="12">
    <location>
        <begin position="295"/>
        <end position="493"/>
    </location>
</feature>
<dbReference type="GO" id="GO:0035023">
    <property type="term" value="P:regulation of Rho protein signal transduction"/>
    <property type="evidence" value="ECO:0007669"/>
    <property type="project" value="TreeGrafter"/>
</dbReference>
<dbReference type="SUPFAM" id="SSF48065">
    <property type="entry name" value="DBL homology domain (DH-domain)"/>
    <property type="match status" value="1"/>
</dbReference>
<feature type="region of interest" description="Disordered" evidence="10">
    <location>
        <begin position="140"/>
        <end position="174"/>
    </location>
</feature>
<evidence type="ECO:0000256" key="7">
    <source>
        <dbReference type="ARBA" id="ARBA00022833"/>
    </source>
</evidence>
<dbReference type="InterPro" id="IPR011993">
    <property type="entry name" value="PH-like_dom_sf"/>
</dbReference>
<protein>
    <submittedName>
        <fullName evidence="13">A-kinase anchoring protein 13</fullName>
    </submittedName>
</protein>
<evidence type="ECO:0000256" key="2">
    <source>
        <dbReference type="ARBA" id="ARBA00022490"/>
    </source>
</evidence>
<keyword evidence="3" id="KW-0597">Phosphoprotein</keyword>
<feature type="region of interest" description="Disordered" evidence="10">
    <location>
        <begin position="775"/>
        <end position="799"/>
    </location>
</feature>
<dbReference type="InParanoid" id="A0A673WFA6"/>
<dbReference type="AlphaFoldDB" id="A0A673WFA6"/>
<evidence type="ECO:0000256" key="5">
    <source>
        <dbReference type="ARBA" id="ARBA00022723"/>
    </source>
</evidence>
<feature type="compositionally biased region" description="Basic and acidic residues" evidence="10">
    <location>
        <begin position="900"/>
        <end position="943"/>
    </location>
</feature>
<comment type="subcellular location">
    <subcellularLocation>
        <location evidence="1">Cytoplasm</location>
    </subcellularLocation>
</comment>
<sequence>MCNSKSFHNAIQLTLTAVGNRYFLYPLCPQGEEVVTGPRERNSGVSVSFSSIDDVASVGPLSASSQGSVGPPSVSSQGRVGPPWAGAKAGVLSTRASWSAGDAWQTAGRGAEEDERKDKLTEVPVCSAILRSSIRSLSPFRRHSWGPGKNPAGETDMNQQKAQGKDKDPKEKEKKNLNGHLFSSVNPAPSATCHQCNKPIITKESFLCNSKTTNLPLMDEMPLKGLKYLSQSTDSLHKTSKVNESTESLTDEGTEMMDSQLMGEFEAESKDLEADSWTFTVDKKYVKGLKKEVVKRQDVIYELVQTEMHHVRTLRIMSEVYSKGLQKELQLEALTVERVFPMLDELLDLHTDFFTHLLERKRESSIEGRDDGSFLIHKIGDVLVSQFSGPNADRMKKVYGKFCSRHNEAVNFYKELHTKDKRFQAFIKKKMSSTIVRRLGIPECILLVTQRITKYPVLLQRILHHTKENEEDHDDITQALRLVKEILNVVDNKMNEHDKKKRLKEVYSRTDSKSIQRMKSGQMFAREDLVRGRRLLHDGPLQLKNSAGRLKDVQAMLLSDVFVFLQEKDQKYVFASLDQRSTVISLQKLIVREVANEERGLFLITAGIEKPEMVEVLASTKEERNTWMQLIQDAIEKDDDEGIPSETEEDKRLLETKAREIRELLRKKDEQIMSLLEEKVKVFRDMCEGGSGPAEETRPTQSIRTRMLFRATPDDITKGEPIMKDALREVETLHVLVNGSLGGAVGQQVSSTQDASGGSVGPVCLPRRAETFGGFDSHQMNISKNGEKEEGDDSLDLRRTESDGVPLTYKNCPLVWMSIQLHVFITGVTVLLQAVVVQQDTFIEDQRHALAERPASRHSSTSSLSSSSSRPNSLIEQEKQRSLEKQRQEVANLQRQQVAHADERRRREREWEVRESGLGDREVQVKEQEEETVKRRRQMEEERKELLRRKEEYQRDLERLRDAQRKLDRDKETLQREAEIVEQMKKAEQAHRTQRTPSTTSEESMKFQSSTSLDIEPGGGEVELSSSPATKDPFLRMGSKRKGKNLNPFSSLSSSSNASSKAQSSTEGQNQIPNRLMQLAKTKDKKEKKKKKGKGQQSQTGTSSTSQVPAAPAKYQ</sequence>
<evidence type="ECO:0000256" key="6">
    <source>
        <dbReference type="ARBA" id="ARBA00022771"/>
    </source>
</evidence>
<dbReference type="Ensembl" id="ENSSTUT00000011281.1">
    <property type="protein sequence ID" value="ENSSTUP00000010605.1"/>
    <property type="gene ID" value="ENSSTUG00000005058.1"/>
</dbReference>
<dbReference type="PROSITE" id="PS50010">
    <property type="entry name" value="DH_2"/>
    <property type="match status" value="1"/>
</dbReference>
<evidence type="ECO:0000256" key="10">
    <source>
        <dbReference type="SAM" id="MobiDB-lite"/>
    </source>
</evidence>
<dbReference type="GO" id="GO:0016020">
    <property type="term" value="C:membrane"/>
    <property type="evidence" value="ECO:0007669"/>
    <property type="project" value="TreeGrafter"/>
</dbReference>
<dbReference type="Pfam" id="PF17838">
    <property type="entry name" value="PH_16"/>
    <property type="match status" value="1"/>
</dbReference>
<evidence type="ECO:0000256" key="8">
    <source>
        <dbReference type="ARBA" id="ARBA00023054"/>
    </source>
</evidence>
<proteinExistence type="predicted"/>
<dbReference type="GO" id="GO:0005085">
    <property type="term" value="F:guanyl-nucleotide exchange factor activity"/>
    <property type="evidence" value="ECO:0007669"/>
    <property type="project" value="UniProtKB-KW"/>
</dbReference>
<evidence type="ECO:0000259" key="11">
    <source>
        <dbReference type="PROSITE" id="PS50003"/>
    </source>
</evidence>
<dbReference type="CDD" id="cd00160">
    <property type="entry name" value="RhoGEF"/>
    <property type="match status" value="1"/>
</dbReference>
<evidence type="ECO:0000256" key="3">
    <source>
        <dbReference type="ARBA" id="ARBA00022553"/>
    </source>
</evidence>
<feature type="region of interest" description="Disordered" evidence="10">
    <location>
        <begin position="984"/>
        <end position="1116"/>
    </location>
</feature>
<feature type="compositionally biased region" description="Polar residues" evidence="10">
    <location>
        <begin position="995"/>
        <end position="1013"/>
    </location>
</feature>
<evidence type="ECO:0000256" key="1">
    <source>
        <dbReference type="ARBA" id="ARBA00004496"/>
    </source>
</evidence>
<name>A0A673WFA6_SALTR</name>
<feature type="compositionally biased region" description="Low complexity" evidence="10">
    <location>
        <begin position="1050"/>
        <end position="1065"/>
    </location>
</feature>
<feature type="compositionally biased region" description="Basic and acidic residues" evidence="10">
    <location>
        <begin position="110"/>
        <end position="119"/>
    </location>
</feature>
<dbReference type="PANTHER" id="PTHR13944:SF18">
    <property type="entry name" value="A-KINASE ANCHOR PROTEIN 13"/>
    <property type="match status" value="1"/>
</dbReference>
<keyword evidence="5" id="KW-0479">Metal-binding</keyword>
<reference evidence="13" key="1">
    <citation type="submission" date="2025-08" db="UniProtKB">
        <authorList>
            <consortium name="Ensembl"/>
        </authorList>
    </citation>
    <scope>IDENTIFICATION</scope>
</reference>
<feature type="domain" description="PH" evidence="11">
    <location>
        <begin position="534"/>
        <end position="636"/>
    </location>
</feature>
<dbReference type="SUPFAM" id="SSF50729">
    <property type="entry name" value="PH domain-like"/>
    <property type="match status" value="1"/>
</dbReference>
<dbReference type="GO" id="GO:0043123">
    <property type="term" value="P:positive regulation of canonical NF-kappaB signal transduction"/>
    <property type="evidence" value="ECO:0007669"/>
    <property type="project" value="TreeGrafter"/>
</dbReference>
<feature type="region of interest" description="Disordered" evidence="10">
    <location>
        <begin position="99"/>
        <end position="119"/>
    </location>
</feature>
<feature type="compositionally biased region" description="Low complexity" evidence="10">
    <location>
        <begin position="64"/>
        <end position="82"/>
    </location>
</feature>
<feature type="coiled-coil region" evidence="9">
    <location>
        <begin position="651"/>
        <end position="678"/>
    </location>
</feature>
<reference evidence="13" key="2">
    <citation type="submission" date="2025-09" db="UniProtKB">
        <authorList>
            <consortium name="Ensembl"/>
        </authorList>
    </citation>
    <scope>IDENTIFICATION</scope>
</reference>
<feature type="region of interest" description="Disordered" evidence="10">
    <location>
        <begin position="850"/>
        <end position="943"/>
    </location>
</feature>
<dbReference type="GO" id="GO:0008270">
    <property type="term" value="F:zinc ion binding"/>
    <property type="evidence" value="ECO:0007669"/>
    <property type="project" value="UniProtKB-KW"/>
</dbReference>
<dbReference type="InterPro" id="IPR001849">
    <property type="entry name" value="PH_domain"/>
</dbReference>
<keyword evidence="2" id="KW-0963">Cytoplasm</keyword>
<evidence type="ECO:0000259" key="12">
    <source>
        <dbReference type="PROSITE" id="PS50010"/>
    </source>
</evidence>
<dbReference type="GO" id="GO:0005078">
    <property type="term" value="F:MAP-kinase scaffold activity"/>
    <property type="evidence" value="ECO:0007669"/>
    <property type="project" value="TreeGrafter"/>
</dbReference>
<evidence type="ECO:0000256" key="4">
    <source>
        <dbReference type="ARBA" id="ARBA00022658"/>
    </source>
</evidence>
<evidence type="ECO:0000313" key="13">
    <source>
        <dbReference type="Ensembl" id="ENSSTUP00000010605.1"/>
    </source>
</evidence>
<accession>A0A673WFA6</accession>
<dbReference type="InterPro" id="IPR035899">
    <property type="entry name" value="DBL_dom_sf"/>
</dbReference>
<dbReference type="GO" id="GO:0071875">
    <property type="term" value="P:adrenergic receptor signaling pathway"/>
    <property type="evidence" value="ECO:0007669"/>
    <property type="project" value="TreeGrafter"/>
</dbReference>
<keyword evidence="6" id="KW-0863">Zinc-finger</keyword>
<organism evidence="13 14">
    <name type="scientific">Salmo trutta</name>
    <name type="common">Brown trout</name>
    <dbReference type="NCBI Taxonomy" id="8032"/>
    <lineage>
        <taxon>Eukaryota</taxon>
        <taxon>Metazoa</taxon>
        <taxon>Chordata</taxon>
        <taxon>Craniata</taxon>
        <taxon>Vertebrata</taxon>
        <taxon>Euteleostomi</taxon>
        <taxon>Actinopterygii</taxon>
        <taxon>Neopterygii</taxon>
        <taxon>Teleostei</taxon>
        <taxon>Protacanthopterygii</taxon>
        <taxon>Salmoniformes</taxon>
        <taxon>Salmonidae</taxon>
        <taxon>Salmoninae</taxon>
        <taxon>Salmo</taxon>
    </lineage>
</organism>
<dbReference type="OMA" id="MKPKGNF"/>
<dbReference type="PANTHER" id="PTHR13944">
    <property type="entry name" value="AGAP007712-PA"/>
    <property type="match status" value="1"/>
</dbReference>
<dbReference type="GO" id="GO:0005737">
    <property type="term" value="C:cytoplasm"/>
    <property type="evidence" value="ECO:0007669"/>
    <property type="project" value="UniProtKB-SubCell"/>
</dbReference>
<dbReference type="GeneTree" id="ENSGT00940000154146"/>
<keyword evidence="14" id="KW-1185">Reference proteome</keyword>
<keyword evidence="7" id="KW-0862">Zinc</keyword>
<dbReference type="Gene3D" id="1.20.900.10">
    <property type="entry name" value="Dbl homology (DH) domain"/>
    <property type="match status" value="1"/>
</dbReference>
<dbReference type="InterPro" id="IPR041020">
    <property type="entry name" value="PH_16"/>
</dbReference>
<evidence type="ECO:0000313" key="14">
    <source>
        <dbReference type="Proteomes" id="UP000472277"/>
    </source>
</evidence>
<dbReference type="Gene3D" id="2.30.29.30">
    <property type="entry name" value="Pleckstrin-homology domain (PH domain)/Phosphotyrosine-binding domain (PTB)"/>
    <property type="match status" value="1"/>
</dbReference>
<dbReference type="PROSITE" id="PS50003">
    <property type="entry name" value="PH_DOMAIN"/>
    <property type="match status" value="1"/>
</dbReference>
<dbReference type="SMART" id="SM00233">
    <property type="entry name" value="PH"/>
    <property type="match status" value="1"/>
</dbReference>
<dbReference type="FunFam" id="2.30.29.30:FF:000021">
    <property type="entry name" value="Rho guanine nucleotide exchange factor 2"/>
    <property type="match status" value="1"/>
</dbReference>
<keyword evidence="8 9" id="KW-0175">Coiled coil</keyword>
<dbReference type="FunFam" id="1.20.900.10:FF:000004">
    <property type="entry name" value="Rho guanine nucleotide exchange factor 2"/>
    <property type="match status" value="1"/>
</dbReference>
<dbReference type="Proteomes" id="UP000472277">
    <property type="component" value="Chromosome 17"/>
</dbReference>
<dbReference type="InterPro" id="IPR051632">
    <property type="entry name" value="Rho_GEF"/>
</dbReference>
<dbReference type="InterPro" id="IPR000219">
    <property type="entry name" value="DH_dom"/>
</dbReference>